<dbReference type="InterPro" id="IPR018708">
    <property type="entry name" value="DUF2225"/>
</dbReference>
<dbReference type="HOGENOM" id="CLU_074582_0_0_9"/>
<evidence type="ECO:0000313" key="1">
    <source>
        <dbReference type="EMBL" id="CDF58699.1"/>
    </source>
</evidence>
<accession>R7RRM4</accession>
<dbReference type="Pfam" id="PF09986">
    <property type="entry name" value="DUF2225"/>
    <property type="match status" value="1"/>
</dbReference>
<dbReference type="RefSeq" id="WP_018663046.1">
    <property type="nucleotide sequence ID" value="NZ_HF952018.1"/>
</dbReference>
<evidence type="ECO:0000313" key="2">
    <source>
        <dbReference type="Proteomes" id="UP000014923"/>
    </source>
</evidence>
<dbReference type="AlphaFoldDB" id="R7RRM4"/>
<comment type="caution">
    <text evidence="1">The sequence shown here is derived from an EMBL/GenBank/DDBJ whole genome shotgun (WGS) entry which is preliminary data.</text>
</comment>
<dbReference type="EMBL" id="CAVN010000098">
    <property type="protein sequence ID" value="CDF58699.1"/>
    <property type="molecule type" value="Genomic_DNA"/>
</dbReference>
<dbReference type="Proteomes" id="UP000014923">
    <property type="component" value="Unassembled WGS sequence"/>
</dbReference>
<reference evidence="1" key="1">
    <citation type="submission" date="2013-03" db="EMBL/GenBank/DDBJ databases">
        <title>Draft genome sequence of the hydrogen-ethanol-producing anaerobic alkalithermophilic Caloramator celere.</title>
        <authorList>
            <person name="Ciranna A."/>
            <person name="Larjo A."/>
            <person name="Kivisto A."/>
            <person name="Santala V."/>
            <person name="Roos C."/>
            <person name="Karp M."/>
        </authorList>
    </citation>
    <scope>NUCLEOTIDE SEQUENCE [LARGE SCALE GENOMIC DNA]</scope>
    <source>
        <strain evidence="1">DSM 8682</strain>
    </source>
</reference>
<keyword evidence="2" id="KW-1185">Reference proteome</keyword>
<organism evidence="1 2">
    <name type="scientific">Thermobrachium celere DSM 8682</name>
    <dbReference type="NCBI Taxonomy" id="941824"/>
    <lineage>
        <taxon>Bacteria</taxon>
        <taxon>Bacillati</taxon>
        <taxon>Bacillota</taxon>
        <taxon>Clostridia</taxon>
        <taxon>Eubacteriales</taxon>
        <taxon>Clostridiaceae</taxon>
        <taxon>Thermobrachium</taxon>
    </lineage>
</organism>
<name>R7RRM4_9CLOT</name>
<gene>
    <name evidence="1" type="ORF">TCEL_00745</name>
</gene>
<dbReference type="OrthoDB" id="9780343at2"/>
<protein>
    <submittedName>
        <fullName evidence="1">Conserved protein</fullName>
    </submittedName>
</protein>
<sequence>MSDLFSGLEDLGFKDIKLNIYEKEQEARKNTETTVKTTDTFLYEKTFVCPVCEKEFKSKALKNGKTRRIGSDTDLMPIYQGPNPLFYDVHICPNCGYSALNQYFDKIKQEQALLIKAVISPKFRPKTYPETYDENIAIERYKLALLNAVVKKAKTSEKAFICLKIAWMYRLLKNFEEEKKFLEQAYIGFKEAFEKEAFPICGMDNYTLSYLIGELARRLGNNEEALLWFSKVIVTPGVNPRLKEMARDQKDLIKGM</sequence>
<dbReference type="eggNOG" id="COG1655">
    <property type="taxonomic scope" value="Bacteria"/>
</dbReference>
<proteinExistence type="predicted"/>